<reference evidence="1" key="2">
    <citation type="submission" date="2020-05" db="UniProtKB">
        <authorList>
            <consortium name="EnsemblMetazoa"/>
        </authorList>
    </citation>
    <scope>IDENTIFICATION</scope>
    <source>
        <strain evidence="1">IAEA</strain>
    </source>
</reference>
<accession>A0A1A9ZNN0</accession>
<name>A0A1A9ZNN0_GLOPL</name>
<keyword evidence="2" id="KW-1185">Reference proteome</keyword>
<dbReference type="VEuPathDB" id="VectorBase:GPAI020250"/>
<evidence type="ECO:0000313" key="1">
    <source>
        <dbReference type="EnsemblMetazoa" id="GPAI020250-PA"/>
    </source>
</evidence>
<proteinExistence type="predicted"/>
<dbReference type="AlphaFoldDB" id="A0A1A9ZNN0"/>
<protein>
    <submittedName>
        <fullName evidence="1">Uncharacterized protein</fullName>
    </submittedName>
</protein>
<dbReference type="Proteomes" id="UP000092445">
    <property type="component" value="Unassembled WGS sequence"/>
</dbReference>
<dbReference type="EnsemblMetazoa" id="GPAI020250-RA">
    <property type="protein sequence ID" value="GPAI020250-PA"/>
    <property type="gene ID" value="GPAI020250"/>
</dbReference>
<sequence length="114" mass="13315">MMEWKRIQEPSIASDGVLSYPYYHKFELNSSHYLLNKMLDLCRVRDHDNNDTLGTKSAVSSSFHYLGSGRNDYQFSLYIQRKDNPSPVKQAPPPIKYRPIRSVMKATTFIRRLS</sequence>
<evidence type="ECO:0000313" key="2">
    <source>
        <dbReference type="Proteomes" id="UP000092445"/>
    </source>
</evidence>
<reference evidence="2" key="1">
    <citation type="submission" date="2014-03" db="EMBL/GenBank/DDBJ databases">
        <authorList>
            <person name="Aksoy S."/>
            <person name="Warren W."/>
            <person name="Wilson R.K."/>
        </authorList>
    </citation>
    <scope>NUCLEOTIDE SEQUENCE [LARGE SCALE GENOMIC DNA]</scope>
    <source>
        <strain evidence="2">IAEA</strain>
    </source>
</reference>
<organism evidence="1 2">
    <name type="scientific">Glossina pallidipes</name>
    <name type="common">Tsetse fly</name>
    <dbReference type="NCBI Taxonomy" id="7398"/>
    <lineage>
        <taxon>Eukaryota</taxon>
        <taxon>Metazoa</taxon>
        <taxon>Ecdysozoa</taxon>
        <taxon>Arthropoda</taxon>
        <taxon>Hexapoda</taxon>
        <taxon>Insecta</taxon>
        <taxon>Pterygota</taxon>
        <taxon>Neoptera</taxon>
        <taxon>Endopterygota</taxon>
        <taxon>Diptera</taxon>
        <taxon>Brachycera</taxon>
        <taxon>Muscomorpha</taxon>
        <taxon>Hippoboscoidea</taxon>
        <taxon>Glossinidae</taxon>
        <taxon>Glossina</taxon>
    </lineage>
</organism>